<organism evidence="5">
    <name type="scientific">Burkholderia orbicola (strain AU 1054)</name>
    <dbReference type="NCBI Taxonomy" id="331271"/>
    <lineage>
        <taxon>Bacteria</taxon>
        <taxon>Pseudomonadati</taxon>
        <taxon>Pseudomonadota</taxon>
        <taxon>Betaproteobacteria</taxon>
        <taxon>Burkholderiales</taxon>
        <taxon>Burkholderiaceae</taxon>
        <taxon>Burkholderia</taxon>
        <taxon>Burkholderia cepacia complex</taxon>
        <taxon>Burkholderia orbicola</taxon>
    </lineage>
</organism>
<keyword evidence="5" id="KW-0456">Lyase</keyword>
<feature type="binding site" evidence="3">
    <location>
        <position position="14"/>
    </location>
    <ligand>
        <name>substrate</name>
    </ligand>
</feature>
<dbReference type="InterPro" id="IPR036263">
    <property type="entry name" value="Chorismate_II_sf"/>
</dbReference>
<keyword evidence="5" id="KW-0670">Pyruvate</keyword>
<dbReference type="SMART" id="SM00830">
    <property type="entry name" value="CM_2"/>
    <property type="match status" value="1"/>
</dbReference>
<dbReference type="GO" id="GO:0016835">
    <property type="term" value="F:carbon-oxygen lyase activity"/>
    <property type="evidence" value="ECO:0007669"/>
    <property type="project" value="InterPro"/>
</dbReference>
<sequence>MKTPDACTGLPDIREAIDRLDADIIDALGRRMQYVLAASRFKPNEASIAAPERVAAMLPDRRRWAEQAGLDADYVETLFAQLIAWYIAQQTQYWRQQRGLA</sequence>
<dbReference type="NCBIfam" id="NF005475">
    <property type="entry name" value="PRK07075.1"/>
    <property type="match status" value="1"/>
</dbReference>
<dbReference type="InterPro" id="IPR036979">
    <property type="entry name" value="CM_dom_sf"/>
</dbReference>
<dbReference type="GO" id="GO:0009697">
    <property type="term" value="P:salicylic acid biosynthetic process"/>
    <property type="evidence" value="ECO:0007669"/>
    <property type="project" value="InterPro"/>
</dbReference>
<keyword evidence="2" id="KW-0413">Isomerase</keyword>
<dbReference type="NCBIfam" id="TIGR01803">
    <property type="entry name" value="CM-like"/>
    <property type="match status" value="1"/>
</dbReference>
<name>A0A0H2XVI4_BURO1</name>
<dbReference type="EC" id="5.4.99.5" evidence="1"/>
<evidence type="ECO:0000256" key="3">
    <source>
        <dbReference type="PIRSR" id="PIRSR029775-1"/>
    </source>
</evidence>
<dbReference type="GO" id="GO:0004106">
    <property type="term" value="F:chorismate mutase activity"/>
    <property type="evidence" value="ECO:0007669"/>
    <property type="project" value="UniProtKB-EC"/>
</dbReference>
<proteinExistence type="predicted"/>
<evidence type="ECO:0000256" key="1">
    <source>
        <dbReference type="ARBA" id="ARBA00012404"/>
    </source>
</evidence>
<gene>
    <name evidence="5" type="ordered locus">Bcen_3365</name>
</gene>
<dbReference type="PANTHER" id="PTHR38041:SF1">
    <property type="entry name" value="CHORISMATE MUTASE"/>
    <property type="match status" value="1"/>
</dbReference>
<dbReference type="PANTHER" id="PTHR38041">
    <property type="entry name" value="CHORISMATE MUTASE"/>
    <property type="match status" value="1"/>
</dbReference>
<feature type="binding site" evidence="3">
    <location>
        <position position="42"/>
    </location>
    <ligand>
        <name>substrate</name>
    </ligand>
</feature>
<dbReference type="EMBL" id="CP000379">
    <property type="protein sequence ID" value="ABF78260.1"/>
    <property type="molecule type" value="Genomic_DNA"/>
</dbReference>
<evidence type="ECO:0000256" key="2">
    <source>
        <dbReference type="ARBA" id="ARBA00023235"/>
    </source>
</evidence>
<dbReference type="InterPro" id="IPR051331">
    <property type="entry name" value="Chorismate_mutase-related"/>
</dbReference>
<dbReference type="SUPFAM" id="SSF48600">
    <property type="entry name" value="Chorismate mutase II"/>
    <property type="match status" value="1"/>
</dbReference>
<dbReference type="Gene3D" id="1.20.59.10">
    <property type="entry name" value="Chorismate mutase"/>
    <property type="match status" value="1"/>
</dbReference>
<dbReference type="PROSITE" id="PS51168">
    <property type="entry name" value="CHORISMATE_MUT_2"/>
    <property type="match status" value="1"/>
</dbReference>
<protein>
    <recommendedName>
        <fullName evidence="1">chorismate mutase</fullName>
        <ecNumber evidence="1">5.4.99.5</ecNumber>
    </recommendedName>
</protein>
<reference evidence="5" key="1">
    <citation type="submission" date="2006-05" db="EMBL/GenBank/DDBJ databases">
        <title>Complete sequence of chromosome 2 of Burkholderia cenocepacia AU 1054.</title>
        <authorList>
            <consortium name="US DOE Joint Genome Institute"/>
            <person name="Copeland A."/>
            <person name="Lucas S."/>
            <person name="Lapidus A."/>
            <person name="Barry K."/>
            <person name="Detter J.C."/>
            <person name="Glavina del Rio T."/>
            <person name="Hammon N."/>
            <person name="Israni S."/>
            <person name="Dalin E."/>
            <person name="Tice H."/>
            <person name="Pitluck S."/>
            <person name="Chain P."/>
            <person name="Malfatti S."/>
            <person name="Shin M."/>
            <person name="Vergez L."/>
            <person name="Schmutz J."/>
            <person name="Larimer F."/>
            <person name="Land M."/>
            <person name="Hauser L."/>
            <person name="Kyrpides N."/>
            <person name="Lykidis A."/>
            <person name="LiPuma J.J."/>
            <person name="Konstantinidis K."/>
            <person name="Tiedje J.M."/>
            <person name="Richardson P."/>
        </authorList>
    </citation>
    <scope>NUCLEOTIDE SEQUENCE [LARGE SCALE GENOMIC DNA]</scope>
    <source>
        <strain evidence="5">AU 1054</strain>
    </source>
</reference>
<evidence type="ECO:0000313" key="5">
    <source>
        <dbReference type="EMBL" id="ABF78260.1"/>
    </source>
</evidence>
<feature type="domain" description="Chorismate mutase" evidence="4">
    <location>
        <begin position="4"/>
        <end position="94"/>
    </location>
</feature>
<dbReference type="HOGENOM" id="CLU_131518_2_1_4"/>
<dbReference type="InterPro" id="IPR008241">
    <property type="entry name" value="Isochorismate_pyruvate-lyase"/>
</dbReference>
<dbReference type="AlphaFoldDB" id="A0A0H2XVI4"/>
<accession>A0A0H2XVI4</accession>
<dbReference type="GO" id="GO:0046417">
    <property type="term" value="P:chorismate metabolic process"/>
    <property type="evidence" value="ECO:0007669"/>
    <property type="project" value="InterPro"/>
</dbReference>
<dbReference type="PIRSF" id="PIRSF029775">
    <property type="entry name" value="Isochor_pyr_lyas"/>
    <property type="match status" value="1"/>
</dbReference>
<feature type="binding site" evidence="3">
    <location>
        <position position="31"/>
    </location>
    <ligand>
        <name>substrate</name>
    </ligand>
</feature>
<evidence type="ECO:0000259" key="4">
    <source>
        <dbReference type="PROSITE" id="PS51168"/>
    </source>
</evidence>
<feature type="binding site" evidence="3">
    <location>
        <position position="90"/>
    </location>
    <ligand>
        <name>substrate</name>
    </ligand>
</feature>
<dbReference type="InterPro" id="IPR002701">
    <property type="entry name" value="CM_II_prokaryot"/>
</dbReference>
<dbReference type="Pfam" id="PF01817">
    <property type="entry name" value="CM_2"/>
    <property type="match status" value="1"/>
</dbReference>